<dbReference type="PANTHER" id="PTHR46212">
    <property type="entry name" value="PEFLIN"/>
    <property type="match status" value="1"/>
</dbReference>
<reference evidence="7 8" key="1">
    <citation type="submission" date="2011-10" db="EMBL/GenBank/DDBJ databases">
        <authorList>
            <person name="Genoscope - CEA"/>
        </authorList>
    </citation>
    <scope>NUCLEOTIDE SEQUENCE [LARGE SCALE GENOMIC DNA]</scope>
    <source>
        <strain evidence="7 8">RCC 1105</strain>
    </source>
</reference>
<dbReference type="SUPFAM" id="SSF47473">
    <property type="entry name" value="EF-hand"/>
    <property type="match status" value="1"/>
</dbReference>
<dbReference type="KEGG" id="bpg:Bathy05g05060"/>
<dbReference type="GeneID" id="19016009"/>
<dbReference type="InterPro" id="IPR011992">
    <property type="entry name" value="EF-hand-dom_pair"/>
</dbReference>
<evidence type="ECO:0000256" key="5">
    <source>
        <dbReference type="ARBA" id="ARBA00022837"/>
    </source>
</evidence>
<dbReference type="InterPro" id="IPR018247">
    <property type="entry name" value="EF_Hand_1_Ca_BS"/>
</dbReference>
<evidence type="ECO:0000313" key="8">
    <source>
        <dbReference type="Proteomes" id="UP000198341"/>
    </source>
</evidence>
<dbReference type="SMART" id="SM00054">
    <property type="entry name" value="EFh"/>
    <property type="match status" value="3"/>
</dbReference>
<keyword evidence="4" id="KW-0677">Repeat</keyword>
<dbReference type="EMBL" id="FO082274">
    <property type="protein sequence ID" value="CCO16925.1"/>
    <property type="molecule type" value="Genomic_DNA"/>
</dbReference>
<gene>
    <name evidence="7" type="ORF">Bathy05g05060</name>
</gene>
<dbReference type="eggNOG" id="KOG0032">
    <property type="taxonomic scope" value="Eukaryota"/>
</dbReference>
<evidence type="ECO:0000256" key="3">
    <source>
        <dbReference type="ARBA" id="ARBA00022723"/>
    </source>
</evidence>
<organism evidence="7 8">
    <name type="scientific">Bathycoccus prasinos</name>
    <dbReference type="NCBI Taxonomy" id="41875"/>
    <lineage>
        <taxon>Eukaryota</taxon>
        <taxon>Viridiplantae</taxon>
        <taxon>Chlorophyta</taxon>
        <taxon>Mamiellophyceae</taxon>
        <taxon>Mamiellales</taxon>
        <taxon>Bathycoccaceae</taxon>
        <taxon>Bathycoccus</taxon>
    </lineage>
</organism>
<feature type="domain" description="EF-hand" evidence="6">
    <location>
        <begin position="9"/>
        <end position="39"/>
    </location>
</feature>
<accession>K8EWV9</accession>
<keyword evidence="3" id="KW-0479">Metal-binding</keyword>
<keyword evidence="5" id="KW-0106">Calcium</keyword>
<evidence type="ECO:0000259" key="6">
    <source>
        <dbReference type="PROSITE" id="PS50222"/>
    </source>
</evidence>
<evidence type="ECO:0000256" key="1">
    <source>
        <dbReference type="ARBA" id="ARBA00004496"/>
    </source>
</evidence>
<dbReference type="PROSITE" id="PS00018">
    <property type="entry name" value="EF_HAND_1"/>
    <property type="match status" value="3"/>
</dbReference>
<dbReference type="RefSeq" id="XP_007513367.1">
    <property type="nucleotide sequence ID" value="XM_007513305.1"/>
</dbReference>
<dbReference type="Proteomes" id="UP000198341">
    <property type="component" value="Chromosome 5"/>
</dbReference>
<dbReference type="Pfam" id="PF13405">
    <property type="entry name" value="EF-hand_6"/>
    <property type="match status" value="1"/>
</dbReference>
<evidence type="ECO:0000313" key="7">
    <source>
        <dbReference type="EMBL" id="CCO16925.1"/>
    </source>
</evidence>
<dbReference type="OrthoDB" id="186625at2759"/>
<dbReference type="GO" id="GO:0005509">
    <property type="term" value="F:calcium ion binding"/>
    <property type="evidence" value="ECO:0007669"/>
    <property type="project" value="InterPro"/>
</dbReference>
<proteinExistence type="predicted"/>
<dbReference type="InterPro" id="IPR051426">
    <property type="entry name" value="Peflin/Sorcin_CaBP"/>
</dbReference>
<protein>
    <recommendedName>
        <fullName evidence="6">EF-hand domain-containing protein</fullName>
    </recommendedName>
</protein>
<dbReference type="InterPro" id="IPR002048">
    <property type="entry name" value="EF_hand_dom"/>
</dbReference>
<comment type="subcellular location">
    <subcellularLocation>
        <location evidence="1">Cytoplasm</location>
    </subcellularLocation>
</comment>
<dbReference type="Pfam" id="PF13499">
    <property type="entry name" value="EF-hand_7"/>
    <property type="match status" value="1"/>
</dbReference>
<keyword evidence="8" id="KW-1185">Reference proteome</keyword>
<dbReference type="PROSITE" id="PS50222">
    <property type="entry name" value="EF_HAND_2"/>
    <property type="match status" value="2"/>
</dbReference>
<dbReference type="GO" id="GO:0048306">
    <property type="term" value="F:calcium-dependent protein binding"/>
    <property type="evidence" value="ECO:0007669"/>
    <property type="project" value="UniProtKB-ARBA"/>
</dbReference>
<sequence length="145" mass="15979">MGGSDEYLLRENFKMIDADNSGIISPTELQRALGSHGLLFSLQTISLLIKLHSTRGTGTLDFSEYVSLNNFLEKTQSEFAKFDVNKDGKLGKAEVFRALSSMGFGECDSRAIEEACKSFDPSRENKIGVPEFIALVLFLTSAKKT</sequence>
<dbReference type="Gene3D" id="1.10.238.10">
    <property type="entry name" value="EF-hand"/>
    <property type="match status" value="1"/>
</dbReference>
<keyword evidence="2" id="KW-0963">Cytoplasm</keyword>
<dbReference type="GO" id="GO:0005737">
    <property type="term" value="C:cytoplasm"/>
    <property type="evidence" value="ECO:0007669"/>
    <property type="project" value="UniProtKB-SubCell"/>
</dbReference>
<dbReference type="AlphaFoldDB" id="K8EWV9"/>
<evidence type="ECO:0000256" key="4">
    <source>
        <dbReference type="ARBA" id="ARBA00022737"/>
    </source>
</evidence>
<evidence type="ECO:0000256" key="2">
    <source>
        <dbReference type="ARBA" id="ARBA00022490"/>
    </source>
</evidence>
<feature type="domain" description="EF-hand" evidence="6">
    <location>
        <begin position="70"/>
        <end position="105"/>
    </location>
</feature>
<dbReference type="PANTHER" id="PTHR46212:SF3">
    <property type="entry name" value="GH27120P"/>
    <property type="match status" value="1"/>
</dbReference>
<name>K8EWV9_9CHLO</name>
<dbReference type="STRING" id="41875.K8EWV9"/>